<keyword evidence="4" id="KW-1185">Reference proteome</keyword>
<evidence type="ECO:0000313" key="3">
    <source>
        <dbReference type="EMBL" id="RCK55782.1"/>
    </source>
</evidence>
<accession>A0A367XSL2</accession>
<feature type="chain" id="PRO_5016728683" evidence="2">
    <location>
        <begin position="17"/>
        <end position="795"/>
    </location>
</feature>
<evidence type="ECO:0000313" key="4">
    <source>
        <dbReference type="Proteomes" id="UP000253472"/>
    </source>
</evidence>
<dbReference type="AlphaFoldDB" id="A0A367XSL2"/>
<feature type="signal peptide" evidence="2">
    <location>
        <begin position="1"/>
        <end position="16"/>
    </location>
</feature>
<feature type="region of interest" description="Disordered" evidence="1">
    <location>
        <begin position="719"/>
        <end position="748"/>
    </location>
</feature>
<feature type="region of interest" description="Disordered" evidence="1">
    <location>
        <begin position="93"/>
        <end position="135"/>
    </location>
</feature>
<evidence type="ECO:0000256" key="2">
    <source>
        <dbReference type="SAM" id="SignalP"/>
    </source>
</evidence>
<feature type="compositionally biased region" description="Low complexity" evidence="1">
    <location>
        <begin position="125"/>
        <end position="135"/>
    </location>
</feature>
<gene>
    <name evidence="3" type="ORF">Cantr_05066</name>
</gene>
<feature type="compositionally biased region" description="Basic and acidic residues" evidence="1">
    <location>
        <begin position="322"/>
        <end position="334"/>
    </location>
</feature>
<keyword evidence="2" id="KW-0732">Signal</keyword>
<dbReference type="Proteomes" id="UP000253472">
    <property type="component" value="Unassembled WGS sequence"/>
</dbReference>
<dbReference type="EMBL" id="QLNQ01000029">
    <property type="protein sequence ID" value="RCK55782.1"/>
    <property type="molecule type" value="Genomic_DNA"/>
</dbReference>
<evidence type="ECO:0000256" key="1">
    <source>
        <dbReference type="SAM" id="MobiDB-lite"/>
    </source>
</evidence>
<proteinExistence type="predicted"/>
<feature type="compositionally biased region" description="Polar residues" evidence="1">
    <location>
        <begin position="179"/>
        <end position="191"/>
    </location>
</feature>
<organism evidence="3 4">
    <name type="scientific">Candida viswanathii</name>
    <dbReference type="NCBI Taxonomy" id="5486"/>
    <lineage>
        <taxon>Eukaryota</taxon>
        <taxon>Fungi</taxon>
        <taxon>Dikarya</taxon>
        <taxon>Ascomycota</taxon>
        <taxon>Saccharomycotina</taxon>
        <taxon>Pichiomycetes</taxon>
        <taxon>Debaryomycetaceae</taxon>
        <taxon>Candida/Lodderomyces clade</taxon>
        <taxon>Candida</taxon>
    </lineage>
</organism>
<reference evidence="3 4" key="1">
    <citation type="submission" date="2018-06" db="EMBL/GenBank/DDBJ databases">
        <title>Whole genome sequencing of Candida tropicalis (genome annotated by CSBL at Korea University).</title>
        <authorList>
            <person name="Ahn J."/>
        </authorList>
    </citation>
    <scope>NUCLEOTIDE SEQUENCE [LARGE SCALE GENOMIC DNA]</scope>
    <source>
        <strain evidence="3 4">ATCC 20962</strain>
    </source>
</reference>
<protein>
    <submittedName>
        <fullName evidence="3">Uncharacterized protein</fullName>
    </submittedName>
</protein>
<feature type="region of interest" description="Disordered" evidence="1">
    <location>
        <begin position="170"/>
        <end position="191"/>
    </location>
</feature>
<dbReference type="STRING" id="5486.A0A367XSL2"/>
<feature type="compositionally biased region" description="Low complexity" evidence="1">
    <location>
        <begin position="93"/>
        <end position="103"/>
    </location>
</feature>
<feature type="compositionally biased region" description="Polar residues" evidence="1">
    <location>
        <begin position="110"/>
        <end position="124"/>
    </location>
</feature>
<sequence>MRWFPAFLFLTGIVASLDFDEMDFEDLPDEHRWPLFPYFNISFNSPFNTTSNVISSFSSMQPSVMPDAPSFFAVSDLVEEVLPVSDVKLESTSSVSAEATESSVPDEVSEAQQVETSQVTPEAQSSESTIDSESSNPLSEFLHAFESLLTSNSLFASVSEYLQAMESSTETFVEPSETPIDTPQETSDVSSYMSPVHQSSIYESFESTFAESSYRPVIDYPQKSSAVDLYETPVVEQQSTSQIYSFRYPVQQSSKYSYYLPESSETSSAQTSTLFGESPASFSDGLDIYETFTSDAEAISYITDSSVFVSVSSSSFSYASHVMDEPNESSHDDNETYTEDESASALITPTLESAAYCTMHYSSAEESALSVDSSEVLDALGWNPQVVSSAKPTSSYFPMPRFPLSILNSKSSSQESNPLATTVEEVSKPSTSAFLDNIFEAMECEYNCEAYTTQASSTTVAQPSEYYPEQPTEICHEQRCFEPIQSLEYFSSKVKDVSFVSQSPDFVNAVAASAVESSPVETTTTSLVVAEESSSIEPAFHSQLALQFLSSILAGHFSWPSAASENVIPSEDSDIAQETYHTSSSVVTSSELQSSTYTDAALAPSRGEQSLEYHEYLVPSSTKLDSFPSEITSSVVNSQAVPSDVSPAEEIDNNYYFAYAANPINKPAAVSSSKPSIEAHSSVSYIHQAAQSSQPAVQQISIAADYPHESYTSRIMTVSRAGSNQRQPPVSSPPPSSSAASGDRDTSPVRGVITVDHNIFEPTDVPEVLITLSGATSRASPSSFIALLVALIYVL</sequence>
<name>A0A367XSL2_9ASCO</name>
<comment type="caution">
    <text evidence="3">The sequence shown here is derived from an EMBL/GenBank/DDBJ whole genome shotgun (WGS) entry which is preliminary data.</text>
</comment>
<feature type="region of interest" description="Disordered" evidence="1">
    <location>
        <begin position="322"/>
        <end position="342"/>
    </location>
</feature>